<dbReference type="Proteomes" id="UP000290287">
    <property type="component" value="Unassembled WGS sequence"/>
</dbReference>
<proteinExistence type="predicted"/>
<evidence type="ECO:0000313" key="1">
    <source>
        <dbReference type="EMBL" id="RXJ72416.1"/>
    </source>
</evidence>
<dbReference type="AlphaFoldDB" id="A0A4Q0YNI2"/>
<keyword evidence="2" id="KW-1185">Reference proteome</keyword>
<reference evidence="1 2" key="1">
    <citation type="submission" date="2017-10" db="EMBL/GenBank/DDBJ databases">
        <title>Nyctiphanis sp. nov., isolated from the stomach of the euphausiid Nyctiphanes simplex (Hansen, 1911) in the Gulf of California.</title>
        <authorList>
            <person name="Gomez-Gil B."/>
            <person name="Aguilar-Mendez M."/>
            <person name="Lopez-Cortes A."/>
            <person name="Gomez-Gutierrez J."/>
            <person name="Roque A."/>
            <person name="Lang E."/>
            <person name="Gonzalez-Castillo A."/>
        </authorList>
    </citation>
    <scope>NUCLEOTIDE SEQUENCE [LARGE SCALE GENOMIC DNA]</scope>
    <source>
        <strain evidence="1 2">CAIM 600</strain>
    </source>
</reference>
<gene>
    <name evidence="1" type="ORF">CS022_15850</name>
</gene>
<dbReference type="Pfam" id="PF14539">
    <property type="entry name" value="DUF4442"/>
    <property type="match status" value="1"/>
</dbReference>
<dbReference type="SUPFAM" id="SSF54637">
    <property type="entry name" value="Thioesterase/thiol ester dehydrase-isomerase"/>
    <property type="match status" value="1"/>
</dbReference>
<dbReference type="RefSeq" id="WP_129123095.1">
    <property type="nucleotide sequence ID" value="NZ_PEIB01000021.1"/>
</dbReference>
<name>A0A4Q0YNI2_9GAMM</name>
<comment type="caution">
    <text evidence="1">The sequence shown here is derived from an EMBL/GenBank/DDBJ whole genome shotgun (WGS) entry which is preliminary data.</text>
</comment>
<dbReference type="InterPro" id="IPR029069">
    <property type="entry name" value="HotDog_dom_sf"/>
</dbReference>
<dbReference type="InterPro" id="IPR027961">
    <property type="entry name" value="DUF4442"/>
</dbReference>
<dbReference type="OrthoDB" id="793353at2"/>
<evidence type="ECO:0000313" key="2">
    <source>
        <dbReference type="Proteomes" id="UP000290287"/>
    </source>
</evidence>
<dbReference type="Gene3D" id="3.10.129.10">
    <property type="entry name" value="Hotdog Thioesterase"/>
    <property type="match status" value="1"/>
</dbReference>
<sequence>MRKNLKIYNRLSRSPLGRWLFDWGVCFMAPYFKSIKPRFLELKPGRAVITIKKRRAVTNHLKTVHAIAMCNMAELVGGMVTDVSVPDKARWIPTGMTVKYLKKAKTDLTAVANAESVDWSTAGEKLVNVDVTDTDNNVVFNAVITFNVRHD</sequence>
<dbReference type="EMBL" id="PEIB01000021">
    <property type="protein sequence ID" value="RXJ72416.1"/>
    <property type="molecule type" value="Genomic_DNA"/>
</dbReference>
<accession>A0A4Q0YNI2</accession>
<protein>
    <submittedName>
        <fullName evidence="1">DUF4442 domain-containing protein</fullName>
    </submittedName>
</protein>
<dbReference type="CDD" id="cd03443">
    <property type="entry name" value="PaaI_thioesterase"/>
    <property type="match status" value="1"/>
</dbReference>
<organism evidence="1 2">
    <name type="scientific">Veronia nyctiphanis</name>
    <dbReference type="NCBI Taxonomy" id="1278244"/>
    <lineage>
        <taxon>Bacteria</taxon>
        <taxon>Pseudomonadati</taxon>
        <taxon>Pseudomonadota</taxon>
        <taxon>Gammaproteobacteria</taxon>
        <taxon>Vibrionales</taxon>
        <taxon>Vibrionaceae</taxon>
        <taxon>Veronia</taxon>
    </lineage>
</organism>